<evidence type="ECO:0000313" key="11">
    <source>
        <dbReference type="Proteomes" id="UP000624701"/>
    </source>
</evidence>
<keyword evidence="3 7" id="KW-0479">Metal-binding</keyword>
<evidence type="ECO:0000313" key="10">
    <source>
        <dbReference type="EMBL" id="GGI57317.1"/>
    </source>
</evidence>
<feature type="chain" id="PRO_5045870843" evidence="8">
    <location>
        <begin position="21"/>
        <end position="395"/>
    </location>
</feature>
<accession>A0ABQ2BXT8</accession>
<evidence type="ECO:0000256" key="3">
    <source>
        <dbReference type="ARBA" id="ARBA00022723"/>
    </source>
</evidence>
<evidence type="ECO:0000256" key="8">
    <source>
        <dbReference type="SAM" id="SignalP"/>
    </source>
</evidence>
<evidence type="ECO:0000256" key="1">
    <source>
        <dbReference type="ARBA" id="ARBA00004196"/>
    </source>
</evidence>
<evidence type="ECO:0000259" key="9">
    <source>
        <dbReference type="PROSITE" id="PS51007"/>
    </source>
</evidence>
<evidence type="ECO:0000256" key="4">
    <source>
        <dbReference type="ARBA" id="ARBA00022729"/>
    </source>
</evidence>
<dbReference type="PROSITE" id="PS51257">
    <property type="entry name" value="PROKAR_LIPOPROTEIN"/>
    <property type="match status" value="1"/>
</dbReference>
<keyword evidence="5" id="KW-0560">Oxidoreductase</keyword>
<dbReference type="InterPro" id="IPR051395">
    <property type="entry name" value="Cytochrome_c_Peroxidase/MauG"/>
</dbReference>
<keyword evidence="6 7" id="KW-0408">Iron</keyword>
<evidence type="ECO:0000256" key="7">
    <source>
        <dbReference type="PROSITE-ProRule" id="PRU00433"/>
    </source>
</evidence>
<dbReference type="EMBL" id="BMDQ01000002">
    <property type="protein sequence ID" value="GGI57317.1"/>
    <property type="molecule type" value="Genomic_DNA"/>
</dbReference>
<dbReference type="PANTHER" id="PTHR30600:SF10">
    <property type="entry name" value="BLL6722 PROTEIN"/>
    <property type="match status" value="1"/>
</dbReference>
<keyword evidence="11" id="KW-1185">Reference proteome</keyword>
<dbReference type="PANTHER" id="PTHR30600">
    <property type="entry name" value="CYTOCHROME C PEROXIDASE-RELATED"/>
    <property type="match status" value="1"/>
</dbReference>
<reference evidence="11" key="1">
    <citation type="journal article" date="2019" name="Int. J. Syst. Evol. Microbiol.">
        <title>The Global Catalogue of Microorganisms (GCM) 10K type strain sequencing project: providing services to taxonomists for standard genome sequencing and annotation.</title>
        <authorList>
            <consortium name="The Broad Institute Genomics Platform"/>
            <consortium name="The Broad Institute Genome Sequencing Center for Infectious Disease"/>
            <person name="Wu L."/>
            <person name="Ma J."/>
        </authorList>
    </citation>
    <scope>NUCLEOTIDE SEQUENCE [LARGE SCALE GENOMIC DNA]</scope>
    <source>
        <strain evidence="11">CCM 8681</strain>
    </source>
</reference>
<dbReference type="InterPro" id="IPR004852">
    <property type="entry name" value="Di-haem_cyt_c_peroxidsae"/>
</dbReference>
<evidence type="ECO:0000256" key="6">
    <source>
        <dbReference type="ARBA" id="ARBA00023004"/>
    </source>
</evidence>
<keyword evidence="2 7" id="KW-0349">Heme</keyword>
<keyword evidence="10" id="KW-0575">Peroxidase</keyword>
<dbReference type="PROSITE" id="PS51007">
    <property type="entry name" value="CYTC"/>
    <property type="match status" value="2"/>
</dbReference>
<dbReference type="Proteomes" id="UP000624701">
    <property type="component" value="Unassembled WGS sequence"/>
</dbReference>
<dbReference type="InterPro" id="IPR009056">
    <property type="entry name" value="Cyt_c-like_dom"/>
</dbReference>
<dbReference type="Gene3D" id="1.10.760.10">
    <property type="entry name" value="Cytochrome c-like domain"/>
    <property type="match status" value="2"/>
</dbReference>
<protein>
    <submittedName>
        <fullName evidence="10">Cytochrome-c peroxidase</fullName>
    </submittedName>
</protein>
<evidence type="ECO:0000256" key="5">
    <source>
        <dbReference type="ARBA" id="ARBA00023002"/>
    </source>
</evidence>
<gene>
    <name evidence="10" type="primary">mauG</name>
    <name evidence="10" type="ORF">GCM10011444_16260</name>
</gene>
<dbReference type="Pfam" id="PF03150">
    <property type="entry name" value="CCP_MauG"/>
    <property type="match status" value="1"/>
</dbReference>
<dbReference type="InterPro" id="IPR036909">
    <property type="entry name" value="Cyt_c-like_dom_sf"/>
</dbReference>
<dbReference type="GO" id="GO:0004601">
    <property type="term" value="F:peroxidase activity"/>
    <property type="evidence" value="ECO:0007669"/>
    <property type="project" value="UniProtKB-KW"/>
</dbReference>
<name>A0ABQ2BXT8_9FLAO</name>
<comment type="subcellular location">
    <subcellularLocation>
        <location evidence="1">Cell envelope</location>
    </subcellularLocation>
</comment>
<feature type="signal peptide" evidence="8">
    <location>
        <begin position="1"/>
        <end position="20"/>
    </location>
</feature>
<evidence type="ECO:0000256" key="2">
    <source>
        <dbReference type="ARBA" id="ARBA00022617"/>
    </source>
</evidence>
<dbReference type="SUPFAM" id="SSF46626">
    <property type="entry name" value="Cytochrome c"/>
    <property type="match status" value="2"/>
</dbReference>
<comment type="caution">
    <text evidence="10">The sequence shown here is derived from an EMBL/GenBank/DDBJ whole genome shotgun (WGS) entry which is preliminary data.</text>
</comment>
<feature type="domain" description="Cytochrome c" evidence="9">
    <location>
        <begin position="239"/>
        <end position="378"/>
    </location>
</feature>
<sequence length="395" mass="43677">MKQSFLLFFAIALFSCSSDNNDLTPVEVNDPDTEFDFSGIFTANFDVLPNYSNQNIPNYITRDNTGNNSITDEGAMLGRVLFYDKNLSVNNSISCASCHKQEFAFSDDAQASLGVNGVTGRHSMRLVNARFSDEARFFWDERANTLETQTTMPIQDHVEMGFSGENGDLSFNDLITRLEGIDYYPELFNRAFGNASITEARMQDALAQFIRSIQSFDSKYDEGRVNANNDGQPFANFTQQENLGKQLFLQPPVFNNEGIRTNGGIGCAGCHQAPEFSIIPNSLNNGVIGSIDNSGADLDVTRSPTLRDVVKANGTSNGQFMHIGASNNLVTVLNHYNDINLAGNANLDPRLRPNGNGQQLNLTDEERNAVIAFMRTLAGNDVYTNEKWSNPFINE</sequence>
<dbReference type="RefSeq" id="WP_188374237.1">
    <property type="nucleotide sequence ID" value="NZ_BMDQ01000002.1"/>
</dbReference>
<proteinExistence type="predicted"/>
<keyword evidence="4 8" id="KW-0732">Signal</keyword>
<organism evidence="10 11">
    <name type="scientific">Winogradskyella haliclonae</name>
    <dbReference type="NCBI Taxonomy" id="2048558"/>
    <lineage>
        <taxon>Bacteria</taxon>
        <taxon>Pseudomonadati</taxon>
        <taxon>Bacteroidota</taxon>
        <taxon>Flavobacteriia</taxon>
        <taxon>Flavobacteriales</taxon>
        <taxon>Flavobacteriaceae</taxon>
        <taxon>Winogradskyella</taxon>
    </lineage>
</organism>
<feature type="domain" description="Cytochrome c" evidence="9">
    <location>
        <begin position="73"/>
        <end position="182"/>
    </location>
</feature>